<evidence type="ECO:0000313" key="1">
    <source>
        <dbReference type="EMBL" id="PWA13006.1"/>
    </source>
</evidence>
<dbReference type="Pfam" id="PF05742">
    <property type="entry name" value="TANGO2"/>
    <property type="match status" value="1"/>
</dbReference>
<dbReference type="Proteomes" id="UP000245998">
    <property type="component" value="Unassembled WGS sequence"/>
</dbReference>
<dbReference type="AlphaFoldDB" id="A0A2U1K643"/>
<evidence type="ECO:0000313" key="2">
    <source>
        <dbReference type="Proteomes" id="UP000245998"/>
    </source>
</evidence>
<proteinExistence type="predicted"/>
<sequence>MCIVFAAYQSHPNYKLIIAANRDEFYKRPTKDAHFWDDEPNLLAGRDLEQMGTWMGISKKGRFAALTNFRNPKNMDPNRKSRGHIVRNFLAGEDSPKDFLNELQKEREQYQGFNILLGDTQSFYYYSNVENKIKQLQPGIYGLSNHLLDTPWPKVEKGKKQLETLISTRHSIEEEDLFRLLSDAEPAPKDQLPATGVASDLEEKLSSIFIKTPDYGTRCSTILTISHNDEVHFTERTFPIKKDRHFQFFIQK</sequence>
<dbReference type="PANTHER" id="PTHR17985:SF8">
    <property type="entry name" value="TRANSPORT AND GOLGI ORGANIZATION PROTEIN 2 HOMOLOG"/>
    <property type="match status" value="1"/>
</dbReference>
<accession>A0A2U1K643</accession>
<dbReference type="OrthoDB" id="4380123at2"/>
<comment type="caution">
    <text evidence="1">The sequence shown here is derived from an EMBL/GenBank/DDBJ whole genome shotgun (WGS) entry which is preliminary data.</text>
</comment>
<organism evidence="1 2">
    <name type="scientific">Pueribacillus theae</name>
    <dbReference type="NCBI Taxonomy" id="2171751"/>
    <lineage>
        <taxon>Bacteria</taxon>
        <taxon>Bacillati</taxon>
        <taxon>Bacillota</taxon>
        <taxon>Bacilli</taxon>
        <taxon>Bacillales</taxon>
        <taxon>Bacillaceae</taxon>
        <taxon>Pueribacillus</taxon>
    </lineage>
</organism>
<gene>
    <name evidence="1" type="ORF">DCC39_02420</name>
</gene>
<dbReference type="Gene3D" id="3.60.60.10">
    <property type="entry name" value="Penicillin V Acylase, Chain A"/>
    <property type="match status" value="1"/>
</dbReference>
<dbReference type="EMBL" id="QCZG01000003">
    <property type="protein sequence ID" value="PWA13006.1"/>
    <property type="molecule type" value="Genomic_DNA"/>
</dbReference>
<dbReference type="InterPro" id="IPR008551">
    <property type="entry name" value="TANGO2"/>
</dbReference>
<dbReference type="RefSeq" id="WP_116553292.1">
    <property type="nucleotide sequence ID" value="NZ_QCZG01000003.1"/>
</dbReference>
<reference evidence="1 2" key="1">
    <citation type="submission" date="2018-04" db="EMBL/GenBank/DDBJ databases">
        <title>Camelliibacillus theae gen. nov., sp. nov., isolated from Pu'er tea.</title>
        <authorList>
            <person name="Niu L."/>
        </authorList>
    </citation>
    <scope>NUCLEOTIDE SEQUENCE [LARGE SCALE GENOMIC DNA]</scope>
    <source>
        <strain evidence="1 2">T8</strain>
    </source>
</reference>
<evidence type="ECO:0008006" key="3">
    <source>
        <dbReference type="Google" id="ProtNLM"/>
    </source>
</evidence>
<name>A0A2U1K643_9BACI</name>
<protein>
    <recommendedName>
        <fullName evidence="3">NRDE family protein</fullName>
    </recommendedName>
</protein>
<dbReference type="PANTHER" id="PTHR17985">
    <property type="entry name" value="SER/THR-RICH PROTEIN T10 IN DGCR REGION"/>
    <property type="match status" value="1"/>
</dbReference>
<keyword evidence="2" id="KW-1185">Reference proteome</keyword>